<protein>
    <submittedName>
        <fullName evidence="1">Uncharacterized protein</fullName>
    </submittedName>
</protein>
<gene>
    <name evidence="1" type="ORF">ACFL6M_07710</name>
</gene>
<name>A0ABV6YMT8_UNCEI</name>
<dbReference type="Proteomes" id="UP001593833">
    <property type="component" value="Unassembled WGS sequence"/>
</dbReference>
<organism evidence="1 2">
    <name type="scientific">Eiseniibacteriota bacterium</name>
    <dbReference type="NCBI Taxonomy" id="2212470"/>
    <lineage>
        <taxon>Bacteria</taxon>
        <taxon>Candidatus Eiseniibacteriota</taxon>
    </lineage>
</organism>
<comment type="caution">
    <text evidence="1">The sequence shown here is derived from an EMBL/GenBank/DDBJ whole genome shotgun (WGS) entry which is preliminary data.</text>
</comment>
<reference evidence="1 2" key="1">
    <citation type="submission" date="2024-09" db="EMBL/GenBank/DDBJ databases">
        <authorList>
            <person name="D'Angelo T."/>
        </authorList>
    </citation>
    <scope>NUCLEOTIDE SEQUENCE [LARGE SCALE GENOMIC DNA]</scope>
    <source>
        <strain evidence="1">SAG AM-320-E07</strain>
    </source>
</reference>
<accession>A0ABV6YMT8</accession>
<evidence type="ECO:0000313" key="1">
    <source>
        <dbReference type="EMBL" id="MFC1573466.1"/>
    </source>
</evidence>
<dbReference type="EMBL" id="JBHPKH010000175">
    <property type="protein sequence ID" value="MFC1573466.1"/>
    <property type="molecule type" value="Genomic_DNA"/>
</dbReference>
<feature type="non-terminal residue" evidence="1">
    <location>
        <position position="1"/>
    </location>
</feature>
<evidence type="ECO:0000313" key="2">
    <source>
        <dbReference type="Proteomes" id="UP001593833"/>
    </source>
</evidence>
<keyword evidence="2" id="KW-1185">Reference proteome</keyword>
<sequence length="169" mass="18521">TVTFERKTQEVLPFKRAQIHTRIIGSWLNDGAQDPYAAVSEFWWDARGSFDGEGKFTGQVDPAISGEGSTGTVTVTLDLETLAVSGFTGDLWMHDEPTGDDRESHIVGNSLPQTEYEQGQHLVCKTDGEGTCGAIDEMSWDWNRVEGIGQELVGFSCETGSVIEITFVK</sequence>
<proteinExistence type="predicted"/>